<accession>A0A0C5KKY0</accession>
<protein>
    <submittedName>
        <fullName evidence="1">Uncharacterized protein</fullName>
    </submittedName>
</protein>
<reference evidence="1 2" key="1">
    <citation type="journal article" date="2015" name="Appl. Environ. Microbiol.">
        <title>Targeting Enterococcus faecalis Biofilms with Phage Therapy.</title>
        <authorList>
            <person name="Khalifa L."/>
            <person name="Brosh Y."/>
            <person name="Gelman D."/>
            <person name="Coppenhagen-Glazer S."/>
            <person name="Beyth S."/>
            <person name="Poradosu-Cohen R."/>
            <person name="Que Y.A."/>
            <person name="Beyth N."/>
            <person name="Hazan R."/>
        </authorList>
    </citation>
    <scope>NUCLEOTIDE SEQUENCE [LARGE SCALE GENOMIC DNA]</scope>
</reference>
<keyword evidence="2" id="KW-1185">Reference proteome</keyword>
<dbReference type="RefSeq" id="YP_009218298.1">
    <property type="nucleotide sequence ID" value="NC_029009.1"/>
</dbReference>
<evidence type="ECO:0000313" key="2">
    <source>
        <dbReference type="Proteomes" id="UP000032402"/>
    </source>
</evidence>
<dbReference type="GeneID" id="26644419"/>
<name>A0A0C5KKY0_9CAUD</name>
<dbReference type="KEGG" id="vg:26644419"/>
<dbReference type="Proteomes" id="UP000032402">
    <property type="component" value="Segment"/>
</dbReference>
<proteinExistence type="predicted"/>
<organism evidence="1 2">
    <name type="scientific">Enterococcus phage EFDG1</name>
    <dbReference type="NCBI Taxonomy" id="1597976"/>
    <lineage>
        <taxon>Viruses</taxon>
        <taxon>Duplodnaviria</taxon>
        <taxon>Heunggongvirae</taxon>
        <taxon>Uroviricota</taxon>
        <taxon>Caudoviricetes</taxon>
        <taxon>Herelleviridae</taxon>
        <taxon>Brockvirinae</taxon>
        <taxon>Schiekvirus</taxon>
        <taxon>Schiekvirus EFDG1</taxon>
    </lineage>
</organism>
<sequence length="122" mass="14443">MSFRKGKHKEPSKWQRFIQSIMEVEGENMEDTLFEKAFDSWKAGDKSEEVQRVLLDSGLEQYKTGGKYNVDAVREICEKAHKGETVYRKDKHILQDFYECLEWENFHTEIEAIELFTGVPYL</sequence>
<dbReference type="EMBL" id="KP339049">
    <property type="protein sequence ID" value="AJP61404.1"/>
    <property type="molecule type" value="Genomic_DNA"/>
</dbReference>
<evidence type="ECO:0000313" key="1">
    <source>
        <dbReference type="EMBL" id="AJP61404.1"/>
    </source>
</evidence>